<dbReference type="SUPFAM" id="SSF54637">
    <property type="entry name" value="Thioesterase/thiol ester dehydrase-isomerase"/>
    <property type="match status" value="1"/>
</dbReference>
<comment type="caution">
    <text evidence="2">The sequence shown here is derived from an EMBL/GenBank/DDBJ whole genome shotgun (WGS) entry which is preliminary data.</text>
</comment>
<evidence type="ECO:0000313" key="2">
    <source>
        <dbReference type="EMBL" id="GAA1268973.1"/>
    </source>
</evidence>
<organism evidence="2 3">
    <name type="scientific">Streptomyces javensis</name>
    <dbReference type="NCBI Taxonomy" id="114698"/>
    <lineage>
        <taxon>Bacteria</taxon>
        <taxon>Bacillati</taxon>
        <taxon>Actinomycetota</taxon>
        <taxon>Actinomycetes</taxon>
        <taxon>Kitasatosporales</taxon>
        <taxon>Streptomycetaceae</taxon>
        <taxon>Streptomyces</taxon>
        <taxon>Streptomyces violaceusniger group</taxon>
    </lineage>
</organism>
<accession>A0ABN1X2Y3</accession>
<protein>
    <recommendedName>
        <fullName evidence="1">ApeI dehydratase-like domain-containing protein</fullName>
    </recommendedName>
</protein>
<evidence type="ECO:0000259" key="1">
    <source>
        <dbReference type="Pfam" id="PF22818"/>
    </source>
</evidence>
<evidence type="ECO:0000313" key="3">
    <source>
        <dbReference type="Proteomes" id="UP001500282"/>
    </source>
</evidence>
<dbReference type="InterPro" id="IPR029069">
    <property type="entry name" value="HotDog_dom_sf"/>
</dbReference>
<dbReference type="Proteomes" id="UP001500282">
    <property type="component" value="Unassembled WGS sequence"/>
</dbReference>
<proteinExistence type="predicted"/>
<dbReference type="Pfam" id="PF22818">
    <property type="entry name" value="ApeI-like"/>
    <property type="match status" value="1"/>
</dbReference>
<sequence>MGTMSAMNLTGQNAERREQAPAAMTAEITHTASLETLLAAPCPDFPVLPGVCVLEYLRASAEATAPAPGLRWRAVDRVRFLGAVFPGEEFTVRLTWQRSGEDEWTGLATASTVRGTAASARLRYVGEADR</sequence>
<dbReference type="Gene3D" id="3.10.129.10">
    <property type="entry name" value="Hotdog Thioesterase"/>
    <property type="match status" value="1"/>
</dbReference>
<name>A0ABN1X2Y3_9ACTN</name>
<keyword evidence="3" id="KW-1185">Reference proteome</keyword>
<dbReference type="EMBL" id="BAAAIH010000013">
    <property type="protein sequence ID" value="GAA1268973.1"/>
    <property type="molecule type" value="Genomic_DNA"/>
</dbReference>
<reference evidence="2 3" key="1">
    <citation type="journal article" date="2019" name="Int. J. Syst. Evol. Microbiol.">
        <title>The Global Catalogue of Microorganisms (GCM) 10K type strain sequencing project: providing services to taxonomists for standard genome sequencing and annotation.</title>
        <authorList>
            <consortium name="The Broad Institute Genomics Platform"/>
            <consortium name="The Broad Institute Genome Sequencing Center for Infectious Disease"/>
            <person name="Wu L."/>
            <person name="Ma J."/>
        </authorList>
    </citation>
    <scope>NUCLEOTIDE SEQUENCE [LARGE SCALE GENOMIC DNA]</scope>
    <source>
        <strain evidence="2 3">JCM 11448</strain>
    </source>
</reference>
<gene>
    <name evidence="2" type="ORF">GCM10009579_29420</name>
</gene>
<feature type="domain" description="ApeI dehydratase-like" evidence="1">
    <location>
        <begin position="43"/>
        <end position="100"/>
    </location>
</feature>
<dbReference type="InterPro" id="IPR054545">
    <property type="entry name" value="ApeI-like"/>
</dbReference>